<dbReference type="GO" id="GO:0018580">
    <property type="term" value="F:nitronate monooxygenase activity"/>
    <property type="evidence" value="ECO:0007669"/>
    <property type="project" value="InterPro"/>
</dbReference>
<dbReference type="Pfam" id="PF03060">
    <property type="entry name" value="NMO"/>
    <property type="match status" value="1"/>
</dbReference>
<organism evidence="7 8">
    <name type="scientific">Aminipila luticellarii</name>
    <dbReference type="NCBI Taxonomy" id="2507160"/>
    <lineage>
        <taxon>Bacteria</taxon>
        <taxon>Bacillati</taxon>
        <taxon>Bacillota</taxon>
        <taxon>Clostridia</taxon>
        <taxon>Peptostreptococcales</taxon>
        <taxon>Anaerovoracaceae</taxon>
        <taxon>Aminipila</taxon>
    </lineage>
</organism>
<dbReference type="InterPro" id="IPR036388">
    <property type="entry name" value="WH-like_DNA-bd_sf"/>
</dbReference>
<dbReference type="SUPFAM" id="SSF46785">
    <property type="entry name" value="Winged helix' DNA-binding domain"/>
    <property type="match status" value="1"/>
</dbReference>
<evidence type="ECO:0000256" key="4">
    <source>
        <dbReference type="ARBA" id="ARBA00022643"/>
    </source>
</evidence>
<evidence type="ECO:0000256" key="5">
    <source>
        <dbReference type="ARBA" id="ARBA00023002"/>
    </source>
</evidence>
<dbReference type="InterPro" id="IPR013785">
    <property type="entry name" value="Aldolase_TIM"/>
</dbReference>
<dbReference type="SMART" id="SM00347">
    <property type="entry name" value="HTH_MARR"/>
    <property type="match status" value="1"/>
</dbReference>
<accession>A0A410PXY7</accession>
<name>A0A410PXY7_9FIRM</name>
<feature type="domain" description="HTH marR-type" evidence="6">
    <location>
        <begin position="7"/>
        <end position="139"/>
    </location>
</feature>
<dbReference type="OrthoDB" id="9778912at2"/>
<keyword evidence="3" id="KW-0285">Flavoprotein</keyword>
<dbReference type="AlphaFoldDB" id="A0A410PXY7"/>
<keyword evidence="4" id="KW-0288">FMN</keyword>
<dbReference type="PANTHER" id="PTHR32332:SF18">
    <property type="entry name" value="2-NITROPROPANE DIOXYGENASE"/>
    <property type="match status" value="1"/>
</dbReference>
<dbReference type="GO" id="GO:0003700">
    <property type="term" value="F:DNA-binding transcription factor activity"/>
    <property type="evidence" value="ECO:0007669"/>
    <property type="project" value="InterPro"/>
</dbReference>
<dbReference type="KEGG" id="amij:EQM06_11510"/>
<protein>
    <recommendedName>
        <fullName evidence="2">Probable nitronate monooxygenase</fullName>
    </recommendedName>
</protein>
<evidence type="ECO:0000313" key="8">
    <source>
        <dbReference type="Proteomes" id="UP000287601"/>
    </source>
</evidence>
<dbReference type="Gene3D" id="3.20.20.70">
    <property type="entry name" value="Aldolase class I"/>
    <property type="match status" value="1"/>
</dbReference>
<dbReference type="RefSeq" id="WP_128746506.1">
    <property type="nucleotide sequence ID" value="NZ_CP035281.1"/>
</dbReference>
<dbReference type="PANTHER" id="PTHR32332">
    <property type="entry name" value="2-NITROPROPANE DIOXYGENASE"/>
    <property type="match status" value="1"/>
</dbReference>
<dbReference type="CDD" id="cd04730">
    <property type="entry name" value="NPD_like"/>
    <property type="match status" value="1"/>
</dbReference>
<proteinExistence type="predicted"/>
<dbReference type="PRINTS" id="PR00598">
    <property type="entry name" value="HTHMARR"/>
</dbReference>
<reference evidence="7 8" key="1">
    <citation type="submission" date="2019-01" db="EMBL/GenBank/DDBJ databases">
        <title>Draft genomes of a novel of Aminipila strains.</title>
        <authorList>
            <person name="Ma S."/>
        </authorList>
    </citation>
    <scope>NUCLEOTIDE SEQUENCE [LARGE SCALE GENOMIC DNA]</scope>
    <source>
        <strain evidence="8">JN-39</strain>
    </source>
</reference>
<keyword evidence="8" id="KW-1185">Reference proteome</keyword>
<dbReference type="EMBL" id="CP035281">
    <property type="protein sequence ID" value="QAT43798.1"/>
    <property type="molecule type" value="Genomic_DNA"/>
</dbReference>
<gene>
    <name evidence="7" type="ORF">EQM06_11510</name>
</gene>
<evidence type="ECO:0000256" key="3">
    <source>
        <dbReference type="ARBA" id="ARBA00022630"/>
    </source>
</evidence>
<evidence type="ECO:0000259" key="6">
    <source>
        <dbReference type="PROSITE" id="PS50995"/>
    </source>
</evidence>
<dbReference type="SUPFAM" id="SSF51412">
    <property type="entry name" value="Inosine monophosphate dehydrogenase (IMPDH)"/>
    <property type="match status" value="1"/>
</dbReference>
<evidence type="ECO:0000256" key="1">
    <source>
        <dbReference type="ARBA" id="ARBA00003535"/>
    </source>
</evidence>
<dbReference type="InterPro" id="IPR000835">
    <property type="entry name" value="HTH_MarR-typ"/>
</dbReference>
<dbReference type="Pfam" id="PF12802">
    <property type="entry name" value="MarR_2"/>
    <property type="match status" value="1"/>
</dbReference>
<dbReference type="Gene3D" id="1.10.10.10">
    <property type="entry name" value="Winged helix-like DNA-binding domain superfamily/Winged helix DNA-binding domain"/>
    <property type="match status" value="1"/>
</dbReference>
<comment type="function">
    <text evidence="1">Nitronate monooxygenase that uses molecular oxygen to catalyze the oxidative denitrification of alkyl nitronates. Acts on propionate 3-nitronate (P3N), the presumed physiological substrate. Probably functions in the detoxification of P3N, a metabolic poison produced by plants and fungi as a defense mechanism.</text>
</comment>
<dbReference type="Proteomes" id="UP000287601">
    <property type="component" value="Chromosome"/>
</dbReference>
<dbReference type="InterPro" id="IPR036390">
    <property type="entry name" value="WH_DNA-bd_sf"/>
</dbReference>
<dbReference type="PROSITE" id="PS50995">
    <property type="entry name" value="HTH_MARR_2"/>
    <property type="match status" value="1"/>
</dbReference>
<keyword evidence="5" id="KW-0560">Oxidoreductase</keyword>
<sequence>MERNTKLNEILVSLMNSVLKVEEQSIKQSGNIDLSITEIHTLEAVGAGKLKTMTQVAGSLKISVSTLTVAINKLVKKGYVERCRIPEDRRIVKIGLTEAGIAVVEEHQAFHSNMIEEITLNMTDAEIDVLLKSLEGLRDFFRMRLIKPVRSEGPMELKPMDLNGLKIPVPIFQGGMGIGVSMWKLAAAVAKCGGVGVISGAQTGYTEEDFYSDPLSANVRAIKRQVELAVNAVKDVPGAGPIGVNMMCVARNYEEITKAAVEAGAKIIISGAGLPTALPGIIKDKDIKLVPIVSSARAAGLIIRNWAKKHNRMPDAFVFEGPKAGGHLGYKEEQLEIADENFYKTLMEIKAEIASIPECKLIVGGGIFTKEDVQMALSYGADGVQVGTKFVATEECDAPDSFKQAYVNCQKSDITIIKSPVGMPGRAIRNKFVAEVAEREEKLPIVRCNGCMTACNPKVAPYCITEALISAANGDAENGLIFCGSNAYLVDKIVKVRDVFEELTGK</sequence>
<evidence type="ECO:0000313" key="7">
    <source>
        <dbReference type="EMBL" id="QAT43798.1"/>
    </source>
</evidence>
<evidence type="ECO:0000256" key="2">
    <source>
        <dbReference type="ARBA" id="ARBA00013457"/>
    </source>
</evidence>
<dbReference type="InterPro" id="IPR004136">
    <property type="entry name" value="NMO"/>
</dbReference>